<dbReference type="AlphaFoldDB" id="A0A2M8L580"/>
<reference evidence="3" key="1">
    <citation type="submission" date="2017-09" db="EMBL/GenBank/DDBJ databases">
        <title>Depth-based differentiation of microbial function through sediment-hosted aquifers and enrichment of novel symbionts in the deep terrestrial subsurface.</title>
        <authorList>
            <person name="Probst A.J."/>
            <person name="Ladd B."/>
            <person name="Jarett J.K."/>
            <person name="Geller-Mcgrath D.E."/>
            <person name="Sieber C.M.K."/>
            <person name="Emerson J.B."/>
            <person name="Anantharaman K."/>
            <person name="Thomas B.C."/>
            <person name="Malmstrom R."/>
            <person name="Stieglmeier M."/>
            <person name="Klingl A."/>
            <person name="Woyke T."/>
            <person name="Ryan C.M."/>
            <person name="Banfield J.F."/>
        </authorList>
    </citation>
    <scope>NUCLEOTIDE SEQUENCE [LARGE SCALE GENOMIC DNA]</scope>
</reference>
<keyword evidence="1" id="KW-1133">Transmembrane helix</keyword>
<organism evidence="2 3">
    <name type="scientific">Candidatus Shapirobacteria bacterium CG10_big_fil_rev_8_21_14_0_10_38_14</name>
    <dbReference type="NCBI Taxonomy" id="1974483"/>
    <lineage>
        <taxon>Bacteria</taxon>
        <taxon>Candidatus Shapironibacteriota</taxon>
    </lineage>
</organism>
<evidence type="ECO:0000313" key="3">
    <source>
        <dbReference type="Proteomes" id="UP000229500"/>
    </source>
</evidence>
<feature type="transmembrane region" description="Helical" evidence="1">
    <location>
        <begin position="41"/>
        <end position="61"/>
    </location>
</feature>
<sequence>MVKLPRKTKVYSEFFTNGAVAWFSAGVIAPLFTKKLSLKEILASLIAIISCFLFLKLTTLFNKEG</sequence>
<proteinExistence type="predicted"/>
<dbReference type="Proteomes" id="UP000229500">
    <property type="component" value="Unassembled WGS sequence"/>
</dbReference>
<keyword evidence="1" id="KW-0472">Membrane</keyword>
<accession>A0A2M8L580</accession>
<feature type="transmembrane region" description="Helical" evidence="1">
    <location>
        <begin position="14"/>
        <end position="32"/>
    </location>
</feature>
<gene>
    <name evidence="2" type="ORF">COU96_02250</name>
</gene>
<evidence type="ECO:0000313" key="2">
    <source>
        <dbReference type="EMBL" id="PJE68989.1"/>
    </source>
</evidence>
<dbReference type="EMBL" id="PFEL01000083">
    <property type="protein sequence ID" value="PJE68989.1"/>
    <property type="molecule type" value="Genomic_DNA"/>
</dbReference>
<protein>
    <submittedName>
        <fullName evidence="2">Uncharacterized protein</fullName>
    </submittedName>
</protein>
<comment type="caution">
    <text evidence="2">The sequence shown here is derived from an EMBL/GenBank/DDBJ whole genome shotgun (WGS) entry which is preliminary data.</text>
</comment>
<name>A0A2M8L580_9BACT</name>
<evidence type="ECO:0000256" key="1">
    <source>
        <dbReference type="SAM" id="Phobius"/>
    </source>
</evidence>
<keyword evidence="1" id="KW-0812">Transmembrane</keyword>